<dbReference type="GO" id="GO:1904680">
    <property type="term" value="F:peptide transmembrane transporter activity"/>
    <property type="evidence" value="ECO:0007669"/>
    <property type="project" value="TreeGrafter"/>
</dbReference>
<evidence type="ECO:0000259" key="9">
    <source>
        <dbReference type="Pfam" id="PF00496"/>
    </source>
</evidence>
<dbReference type="FunFam" id="3.40.190.10:FF:000094">
    <property type="entry name" value="Glutathione ABC transporter substrate-binding protein GsiB"/>
    <property type="match status" value="1"/>
</dbReference>
<dbReference type="Gene3D" id="3.10.105.10">
    <property type="entry name" value="Dipeptide-binding Protein, Domain 3"/>
    <property type="match status" value="1"/>
</dbReference>
<dbReference type="GO" id="GO:0043190">
    <property type="term" value="C:ATP-binding cassette (ABC) transporter complex"/>
    <property type="evidence" value="ECO:0007669"/>
    <property type="project" value="InterPro"/>
</dbReference>
<evidence type="ECO:0000256" key="6">
    <source>
        <dbReference type="ARBA" id="ARBA00022729"/>
    </source>
</evidence>
<dbReference type="FunFam" id="3.10.105.10:FF:000003">
    <property type="entry name" value="Glutathione ABC transporter substrate-binding protein GsiB"/>
    <property type="match status" value="1"/>
</dbReference>
<dbReference type="Pfam" id="PF00496">
    <property type="entry name" value="SBP_bac_5"/>
    <property type="match status" value="1"/>
</dbReference>
<keyword evidence="5" id="KW-0813">Transport</keyword>
<feature type="chain" id="PRO_5019386990" description="Glutathione-binding protein GsiB" evidence="8">
    <location>
        <begin position="25"/>
        <end position="511"/>
    </location>
</feature>
<keyword evidence="6 8" id="KW-0732">Signal</keyword>
<feature type="domain" description="Solute-binding protein family 5" evidence="9">
    <location>
        <begin position="68"/>
        <end position="426"/>
    </location>
</feature>
<evidence type="ECO:0000256" key="3">
    <source>
        <dbReference type="ARBA" id="ARBA00005695"/>
    </source>
</evidence>
<dbReference type="CDD" id="cd08499">
    <property type="entry name" value="PBP2_Ylib_like"/>
    <property type="match status" value="1"/>
</dbReference>
<name>A0A419B020_PECCA</name>
<evidence type="ECO:0000256" key="1">
    <source>
        <dbReference type="ARBA" id="ARBA00003489"/>
    </source>
</evidence>
<gene>
    <name evidence="10" type="primary">gsiB</name>
    <name evidence="10" type="ORF">D5071_04370</name>
</gene>
<comment type="subcellular location">
    <subcellularLocation>
        <location evidence="2">Periplasm</location>
    </subcellularLocation>
</comment>
<dbReference type="InterPro" id="IPR030678">
    <property type="entry name" value="Peptide/Ni-bd"/>
</dbReference>
<evidence type="ECO:0000256" key="7">
    <source>
        <dbReference type="ARBA" id="ARBA00022764"/>
    </source>
</evidence>
<comment type="similarity">
    <text evidence="3">Belongs to the bacterial solute-binding protein 5 family.</text>
</comment>
<dbReference type="PIRSF" id="PIRSF002741">
    <property type="entry name" value="MppA"/>
    <property type="match status" value="1"/>
</dbReference>
<feature type="signal peptide" evidence="8">
    <location>
        <begin position="1"/>
        <end position="24"/>
    </location>
</feature>
<dbReference type="InterPro" id="IPR039424">
    <property type="entry name" value="SBP_5"/>
</dbReference>
<dbReference type="InterPro" id="IPR000914">
    <property type="entry name" value="SBP_5_dom"/>
</dbReference>
<organism evidence="10 11">
    <name type="scientific">Pectobacterium carotovorum</name>
    <name type="common">Erwinia carotovora</name>
    <dbReference type="NCBI Taxonomy" id="554"/>
    <lineage>
        <taxon>Bacteria</taxon>
        <taxon>Pseudomonadati</taxon>
        <taxon>Pseudomonadota</taxon>
        <taxon>Gammaproteobacteria</taxon>
        <taxon>Enterobacterales</taxon>
        <taxon>Pectobacteriaceae</taxon>
        <taxon>Pectobacterium</taxon>
    </lineage>
</organism>
<dbReference type="PANTHER" id="PTHR30290">
    <property type="entry name" value="PERIPLASMIC BINDING COMPONENT OF ABC TRANSPORTER"/>
    <property type="match status" value="1"/>
</dbReference>
<dbReference type="AlphaFoldDB" id="A0A419B020"/>
<dbReference type="Gene3D" id="3.40.190.10">
    <property type="entry name" value="Periplasmic binding protein-like II"/>
    <property type="match status" value="1"/>
</dbReference>
<comment type="caution">
    <text evidence="10">The sequence shown here is derived from an EMBL/GenBank/DDBJ whole genome shotgun (WGS) entry which is preliminary data.</text>
</comment>
<dbReference type="EMBL" id="QZDH01000008">
    <property type="protein sequence ID" value="RJL54070.1"/>
    <property type="molecule type" value="Genomic_DNA"/>
</dbReference>
<keyword evidence="7" id="KW-0574">Periplasm</keyword>
<evidence type="ECO:0000256" key="4">
    <source>
        <dbReference type="ARBA" id="ARBA00017393"/>
    </source>
</evidence>
<evidence type="ECO:0000313" key="11">
    <source>
        <dbReference type="Proteomes" id="UP000283655"/>
    </source>
</evidence>
<reference evidence="10 11" key="1">
    <citation type="submission" date="2018-09" db="EMBL/GenBank/DDBJ databases">
        <title>Phylogenetic diversity of Pectobacterium and Dickeya strains causing blackleg disease of potato in Morocco.</title>
        <authorList>
            <person name="Oulghazi S."/>
            <person name="Moumni M."/>
            <person name="Faure D."/>
        </authorList>
    </citation>
    <scope>NUCLEOTIDE SEQUENCE [LARGE SCALE GENOMIC DNA]</scope>
    <source>
        <strain evidence="10 11">S1.15.11.2D</strain>
    </source>
</reference>
<comment type="function">
    <text evidence="1">Part of the ABC transporter complex GsiABCD involved in glutathione import. Binds glutathione.</text>
</comment>
<dbReference type="GO" id="GO:0030288">
    <property type="term" value="C:outer membrane-bounded periplasmic space"/>
    <property type="evidence" value="ECO:0007669"/>
    <property type="project" value="TreeGrafter"/>
</dbReference>
<dbReference type="PANTHER" id="PTHR30290:SF32">
    <property type="entry name" value="GLUTATHIONE-BINDING PROTEIN GSIB"/>
    <property type="match status" value="1"/>
</dbReference>
<evidence type="ECO:0000313" key="10">
    <source>
        <dbReference type="EMBL" id="RJL54070.1"/>
    </source>
</evidence>
<dbReference type="GO" id="GO:0042938">
    <property type="term" value="P:dipeptide transport"/>
    <property type="evidence" value="ECO:0007669"/>
    <property type="project" value="TreeGrafter"/>
</dbReference>
<sequence>MTIKRRWLVAAGVTAAMAASPVWAAKDAVIAVGSTFTSLDPYDANDSLSQTVAKSFYQGLFGFDKEMKLVNVLADSYDVSPDGLTYTVKLHPGVKFHDGTAFNAAAVKVNLDRASNPDNRLKRYNLFKMIEKTEAVDDLTVKITLKTPFSAFVNNLAHPAAVMISPAALKQYGKDIGFHPVGTGPYRFVIWNQTDFVKVEKFNGYWKAGLPKLDSITWRPVVDNNTRAALLQTGEAQFAYPIPFEQAKVLEKNDKLALVASPSILHRYISMNVTQKPFDNPKVREALNYAINKEALIKVAFSGYATPAEGPLPSSIDYSVKYHPWPYDPAKARELLKEAGYPNGFTTTLWSSHNHSTAQKVLQFTQQQLAQVGVKVQVTAMDAGQRAAEVEGKGVKETGVRLFYTGWSASTGEADWALSPLFATASWPPAQFNTAFYSNPQVDADLANALKTTDRAEKQKLYKDAQDKIWADAPWIFLATERLVSANSKKLTGFYVMPDTLFSFEDADLAE</sequence>
<dbReference type="Proteomes" id="UP000283655">
    <property type="component" value="Unassembled WGS sequence"/>
</dbReference>
<evidence type="ECO:0000256" key="8">
    <source>
        <dbReference type="SAM" id="SignalP"/>
    </source>
</evidence>
<dbReference type="NCBIfam" id="NF011942">
    <property type="entry name" value="PRK15413.1"/>
    <property type="match status" value="1"/>
</dbReference>
<evidence type="ECO:0000256" key="2">
    <source>
        <dbReference type="ARBA" id="ARBA00004418"/>
    </source>
</evidence>
<protein>
    <recommendedName>
        <fullName evidence="4">Glutathione-binding protein GsiB</fullName>
    </recommendedName>
</protein>
<accession>A0A419B020</accession>
<proteinExistence type="inferred from homology"/>
<evidence type="ECO:0000256" key="5">
    <source>
        <dbReference type="ARBA" id="ARBA00022448"/>
    </source>
</evidence>
<dbReference type="Gene3D" id="3.90.76.10">
    <property type="entry name" value="Dipeptide-binding Protein, Domain 1"/>
    <property type="match status" value="1"/>
</dbReference>
<dbReference type="SUPFAM" id="SSF53850">
    <property type="entry name" value="Periplasmic binding protein-like II"/>
    <property type="match status" value="1"/>
</dbReference>